<dbReference type="Pfam" id="PF04130">
    <property type="entry name" value="GCP_C_terminal"/>
    <property type="match status" value="1"/>
</dbReference>
<protein>
    <recommendedName>
        <fullName evidence="7">Gamma tubulin complex component C-terminal domain-containing protein</fullName>
    </recommendedName>
</protein>
<feature type="compositionally biased region" description="Polar residues" evidence="6">
    <location>
        <begin position="577"/>
        <end position="598"/>
    </location>
</feature>
<evidence type="ECO:0000256" key="1">
    <source>
        <dbReference type="ARBA" id="ARBA00004245"/>
    </source>
</evidence>
<feature type="domain" description="Gamma tubulin complex component C-terminal" evidence="7">
    <location>
        <begin position="1534"/>
        <end position="1838"/>
    </location>
</feature>
<feature type="region of interest" description="Disordered" evidence="6">
    <location>
        <begin position="269"/>
        <end position="296"/>
    </location>
</feature>
<accession>A0ABM5JBL9</accession>
<comment type="subcellular location">
    <subcellularLocation>
        <location evidence="1">Cytoplasm</location>
        <location evidence="1">Cytoskeleton</location>
    </subcellularLocation>
</comment>
<keyword evidence="3" id="KW-0963">Cytoplasm</keyword>
<reference evidence="9" key="1">
    <citation type="journal article" date="2021" name="Elife">
        <title>Highly contiguous assemblies of 101 drosophilid genomes.</title>
        <authorList>
            <person name="Kim B.Y."/>
            <person name="Wang J.R."/>
            <person name="Miller D.E."/>
            <person name="Barmina O."/>
            <person name="Delaney E."/>
            <person name="Thompson A."/>
            <person name="Comeault A.A."/>
            <person name="Peede D."/>
            <person name="D'Agostino E.R."/>
            <person name="Pelaez J."/>
            <person name="Aguilar J.M."/>
            <person name="Haji D."/>
            <person name="Matsunaga T."/>
            <person name="Armstrong E.E."/>
            <person name="Zych M."/>
            <person name="Ogawa Y."/>
            <person name="Stamenkovic-Radak M."/>
            <person name="Jelic M."/>
            <person name="Veselinovic M.S."/>
            <person name="Tanaskovic M."/>
            <person name="Eric P."/>
            <person name="Gao J.J."/>
            <person name="Katoh T.K."/>
            <person name="Toda M.J."/>
            <person name="Watabe H."/>
            <person name="Watada M."/>
            <person name="Davis J.S."/>
            <person name="Moyle L.C."/>
            <person name="Manoli G."/>
            <person name="Bertolini E."/>
            <person name="Kostal V."/>
            <person name="Hawley R.S."/>
            <person name="Takahashi A."/>
            <person name="Jones C.D."/>
            <person name="Price D.K."/>
            <person name="Whiteman N."/>
            <person name="Kopp A."/>
            <person name="Matute D.R."/>
            <person name="Petrov D.A."/>
        </authorList>
    </citation>
    <scope>NUCLEOTIDE SEQUENCE [LARGE SCALE GENOMIC DNA]</scope>
</reference>
<dbReference type="EnsemblMetazoa" id="XM_044460285.1">
    <property type="protein sequence ID" value="XP_044316220.1"/>
    <property type="gene ID" value="LOC108052726"/>
</dbReference>
<feature type="compositionally biased region" description="Basic and acidic residues" evidence="6">
    <location>
        <begin position="699"/>
        <end position="708"/>
    </location>
</feature>
<organism evidence="8 9">
    <name type="scientific">Drosophila rhopaloa</name>
    <name type="common">Fruit fly</name>
    <dbReference type="NCBI Taxonomy" id="1041015"/>
    <lineage>
        <taxon>Eukaryota</taxon>
        <taxon>Metazoa</taxon>
        <taxon>Ecdysozoa</taxon>
        <taxon>Arthropoda</taxon>
        <taxon>Hexapoda</taxon>
        <taxon>Insecta</taxon>
        <taxon>Pterygota</taxon>
        <taxon>Neoptera</taxon>
        <taxon>Endopterygota</taxon>
        <taxon>Diptera</taxon>
        <taxon>Brachycera</taxon>
        <taxon>Muscomorpha</taxon>
        <taxon>Ephydroidea</taxon>
        <taxon>Drosophilidae</taxon>
        <taxon>Drosophila</taxon>
        <taxon>Sophophora</taxon>
    </lineage>
</organism>
<proteinExistence type="inferred from homology"/>
<dbReference type="RefSeq" id="XP_044316220.1">
    <property type="nucleotide sequence ID" value="XM_044460285.1"/>
</dbReference>
<dbReference type="InterPro" id="IPR042241">
    <property type="entry name" value="GCP_C_sf"/>
</dbReference>
<evidence type="ECO:0000313" key="9">
    <source>
        <dbReference type="Proteomes" id="UP001652680"/>
    </source>
</evidence>
<keyword evidence="9" id="KW-1185">Reference proteome</keyword>
<feature type="region of interest" description="Disordered" evidence="6">
    <location>
        <begin position="647"/>
        <end position="708"/>
    </location>
</feature>
<sequence>MDNVLTSTIPISTKVNKSFEQPASDDDEHEGYDLFMGILELSVSLGNFNHNVAKSVEFIKEHNTPSSNSFELVLLNDFRIQFEQLQKGTDIEEMTLHETRGDLFIRLYKELVDIELDEEKRYGYLKLCYELFDSGQPKLKGREKSFSYRLELIDGLYAQVQNILHRLDGNTRTSSDLDLRSSDSLINMYLECIKMKNVDSMEGFGIKNPVKELKPDQRISKTNEAITEMKIEGYYWIEVGNAISMCVSRGFRFEKGISVITDQLMTSEQAPRNPTGFLDELTANENNSNNRSEKEQVKFEVSSQNDTENNFLNAPEEIPIYNLGSLAVDIYEYISDDLTAVNNISIAVSNSFDDYKSLSKKKASSDLRFANGLANLTSHTRTHELVMTSEHFLDGYLIPVDRKVKDIKTLINEEAASLKSFENNTLYAPENVFIEIPELDLSNLSEDETFYDFNISDESAASVTVNYDPTESQTDVSIRSTVCFDTPNGHSEKCSLKDEFEIPISDNCSISPLTSFRHKISQGSENNCDSQDSHSHLETIKEIYAKYRNSHQRITEVEEKKDLETLKSFSLLSVTEKSRSLNNTNKKGTSQKNNSRLQKTPKEVDSSEEEIMTQLRQTVSDIKLSLLKKVDKSLEFTLPKPSDVLLRKPSTDKVKSEQKNYGRNSKFTDELRLNSPKKTSPRINISKDPSKKKFNKSGIKQDDQEKLSPKLSPITQTIGVTEQLVLKEVDRSLSDVSGKNQTKALIKKEINRKDVVKNDSPKMFISKSDDREDIKSPSHRLSFAASNTCCLVKDDLNNNLTPEKLNESDDQEILSPIISQISKTVSEVKLHILKEVDKTLSEVTGKNHTDKVRFDKKRNHKDVVKIDTLKMHMTYSDDSEDLKSKDPSIELTPRNVNEFVAEQDEQDMFSPILSQIVRTVSDVKLNILKEVDKSLSELSLRSASNVLLKHPSEENLSTGTLSFADESNLSIDNRKELVKSDVKMDFEILDKPVLESLCLKERKYEKLVKSDGKMDVKVNSVKTLSKLSFVTNKDRFDPESLSFTDDLKEPSAKTISQECESRQSFKKKVDTFFHEVFNLDQGHWNGSDNFEASFDEIQFNKEQRSFTTPLPKWQHQRHVIAAPRVVIKTFKSNPAYEWSPHDPNAPDFYEQLDQFFEIRGQQNSGLAEDSDGPSIESRVSLIIDNIRKEMPRDISYYGWMDAVGKFKLGQLLTREEKSAYESVRWKSRDRGDQDLSAESRFTDALHGMIGYESPHLKASSLTGLLQLRSPLHQESISESYLLVSLGHLGYLYQSLKDQLVILDQKGATAAALRSCLQKDLLIFHQFYDSRKKKPSSLLFLHRKTRQFQVHFQWLLDVLQKVQNEKSIVVSLYEESGRRVGSQKDLMIKWLKVVSKPLIKKLYRWLHWGQLRVFDCEEFLIERCLTSTIDDFWQKRYRLTKSFSRFFDHHLSETLISVGKTLAFSKKYLGLKIELNIIHKKLQSSLLEAFEKFFKYGDQETLYEVVQDLHSLVSNTVLSHLRENELNPEDIFFQLHKYLMLTDLKFTKELLEVLEPILEEPANCFNVKLVNRMKDQMLHNPIPDIYIDKVENGGSKCWSLLVLRWKLPRHWKALLGEDALKYDEIFPGLWRFHYVNYVLSERILRQQLHFQNRMDFKSFEGLEETNLCFVRIINIFIRVMKVLKYYLLSNVLKPALESLLLACSQADTLEDILKANRTYLETIKQGSFQTKNRCKSNLYLEKMYSFILKLGYQQQKFYRLTQILLDFVIEVQVNYALDSNKYKDRMLEFQWSCQNFSDNINEIEEKFHLAMVNFLFSLHLSDEDSLRLLALRLDHKRYYIKRNDRLGVVQSFEFKRKTRMNCSVDSS</sequence>
<keyword evidence="5" id="KW-0206">Cytoskeleton</keyword>
<evidence type="ECO:0000256" key="2">
    <source>
        <dbReference type="ARBA" id="ARBA00010337"/>
    </source>
</evidence>
<evidence type="ECO:0000256" key="4">
    <source>
        <dbReference type="ARBA" id="ARBA00022701"/>
    </source>
</evidence>
<name>A0ABM5JBL9_DRORH</name>
<evidence type="ECO:0000259" key="7">
    <source>
        <dbReference type="Pfam" id="PF04130"/>
    </source>
</evidence>
<evidence type="ECO:0000256" key="6">
    <source>
        <dbReference type="SAM" id="MobiDB-lite"/>
    </source>
</evidence>
<evidence type="ECO:0000256" key="3">
    <source>
        <dbReference type="ARBA" id="ARBA00022490"/>
    </source>
</evidence>
<evidence type="ECO:0000313" key="8">
    <source>
        <dbReference type="EnsemblMetazoa" id="XP_044316220.1"/>
    </source>
</evidence>
<comment type="similarity">
    <text evidence="2">Belongs to the TUBGCP family.</text>
</comment>
<reference evidence="8" key="2">
    <citation type="submission" date="2025-05" db="UniProtKB">
        <authorList>
            <consortium name="EnsemblMetazoa"/>
        </authorList>
    </citation>
    <scope>IDENTIFICATION</scope>
</reference>
<dbReference type="GeneID" id="108052726"/>
<evidence type="ECO:0000256" key="5">
    <source>
        <dbReference type="ARBA" id="ARBA00023212"/>
    </source>
</evidence>
<dbReference type="Gene3D" id="1.20.120.1900">
    <property type="entry name" value="Gamma-tubulin complex, C-terminal domain"/>
    <property type="match status" value="1"/>
</dbReference>
<dbReference type="InterPro" id="IPR040457">
    <property type="entry name" value="GCP_C"/>
</dbReference>
<feature type="region of interest" description="Disordered" evidence="6">
    <location>
        <begin position="577"/>
        <end position="608"/>
    </location>
</feature>
<feature type="compositionally biased region" description="Basic and acidic residues" evidence="6">
    <location>
        <begin position="647"/>
        <end position="672"/>
    </location>
</feature>
<dbReference type="Proteomes" id="UP001652680">
    <property type="component" value="Unassembled WGS sequence"/>
</dbReference>
<keyword evidence="4" id="KW-0493">Microtubule</keyword>